<dbReference type="GeneID" id="63753926"/>
<evidence type="ECO:0000256" key="7">
    <source>
        <dbReference type="ARBA" id="ARBA00022989"/>
    </source>
</evidence>
<dbReference type="PANTHER" id="PTHR31392">
    <property type="entry name" value="ALPHA-1,3-MANNOSYLTRANSFERASE MNN1-RELATED"/>
    <property type="match status" value="1"/>
</dbReference>
<dbReference type="InterPro" id="IPR022751">
    <property type="entry name" value="Alpha_mannosyltransferase"/>
</dbReference>
<keyword evidence="5" id="KW-0812">Transmembrane</keyword>
<dbReference type="RefSeq" id="XP_040685125.1">
    <property type="nucleotide sequence ID" value="XM_040838078.1"/>
</dbReference>
<proteinExistence type="inferred from homology"/>
<evidence type="ECO:0000256" key="9">
    <source>
        <dbReference type="ARBA" id="ARBA00023180"/>
    </source>
</evidence>
<dbReference type="InterPro" id="IPR029044">
    <property type="entry name" value="Nucleotide-diphossugar_trans"/>
</dbReference>
<dbReference type="VEuPathDB" id="FungiDB:ASPWEDRAFT_54598"/>
<evidence type="ECO:0000256" key="5">
    <source>
        <dbReference type="ARBA" id="ARBA00022692"/>
    </source>
</evidence>
<feature type="region of interest" description="Disordered" evidence="10">
    <location>
        <begin position="345"/>
        <end position="379"/>
    </location>
</feature>
<evidence type="ECO:0000256" key="4">
    <source>
        <dbReference type="ARBA" id="ARBA00022679"/>
    </source>
</evidence>
<dbReference type="PANTHER" id="PTHR31392:SF1">
    <property type="entry name" value="ALPHA-1,3-MANNOSYLTRANSFERASE MNN1-RELATED"/>
    <property type="match status" value="1"/>
</dbReference>
<dbReference type="AlphaFoldDB" id="A0A1L9R989"/>
<dbReference type="GO" id="GO:0006493">
    <property type="term" value="P:protein O-linked glycosylation"/>
    <property type="evidence" value="ECO:0007669"/>
    <property type="project" value="TreeGrafter"/>
</dbReference>
<feature type="compositionally biased region" description="Polar residues" evidence="10">
    <location>
        <begin position="347"/>
        <end position="356"/>
    </location>
</feature>
<accession>A0A1L9R989</accession>
<dbReference type="GO" id="GO:0005794">
    <property type="term" value="C:Golgi apparatus"/>
    <property type="evidence" value="ECO:0007669"/>
    <property type="project" value="TreeGrafter"/>
</dbReference>
<keyword evidence="12" id="KW-1185">Reference proteome</keyword>
<keyword evidence="9" id="KW-0325">Glycoprotein</keyword>
<organism evidence="11 12">
    <name type="scientific">Aspergillus wentii DTO 134E9</name>
    <dbReference type="NCBI Taxonomy" id="1073089"/>
    <lineage>
        <taxon>Eukaryota</taxon>
        <taxon>Fungi</taxon>
        <taxon>Dikarya</taxon>
        <taxon>Ascomycota</taxon>
        <taxon>Pezizomycotina</taxon>
        <taxon>Eurotiomycetes</taxon>
        <taxon>Eurotiomycetidae</taxon>
        <taxon>Eurotiales</taxon>
        <taxon>Aspergillaceae</taxon>
        <taxon>Aspergillus</taxon>
        <taxon>Aspergillus subgen. Cremei</taxon>
    </lineage>
</organism>
<dbReference type="SUPFAM" id="SSF53448">
    <property type="entry name" value="Nucleotide-diphospho-sugar transferases"/>
    <property type="match status" value="1"/>
</dbReference>
<keyword evidence="7" id="KW-1133">Transmembrane helix</keyword>
<dbReference type="STRING" id="1073089.A0A1L9R989"/>
<dbReference type="OrthoDB" id="430354at2759"/>
<dbReference type="GO" id="GO:0016020">
    <property type="term" value="C:membrane"/>
    <property type="evidence" value="ECO:0007669"/>
    <property type="project" value="UniProtKB-SubCell"/>
</dbReference>
<evidence type="ECO:0000256" key="8">
    <source>
        <dbReference type="ARBA" id="ARBA00023136"/>
    </source>
</evidence>
<keyword evidence="8" id="KW-0472">Membrane</keyword>
<gene>
    <name evidence="11" type="ORF">ASPWEDRAFT_54598</name>
</gene>
<dbReference type="GO" id="GO:0000033">
    <property type="term" value="F:alpha-1,3-mannosyltransferase activity"/>
    <property type="evidence" value="ECO:0007669"/>
    <property type="project" value="TreeGrafter"/>
</dbReference>
<dbReference type="Proteomes" id="UP000184383">
    <property type="component" value="Unassembled WGS sequence"/>
</dbReference>
<dbReference type="Gene3D" id="3.90.550.10">
    <property type="entry name" value="Spore Coat Polysaccharide Biosynthesis Protein SpsA, Chain A"/>
    <property type="match status" value="1"/>
</dbReference>
<keyword evidence="3" id="KW-0328">Glycosyltransferase</keyword>
<reference evidence="12" key="1">
    <citation type="journal article" date="2017" name="Genome Biol.">
        <title>Comparative genomics reveals high biological diversity and specific adaptations in the industrially and medically important fungal genus Aspergillus.</title>
        <authorList>
            <person name="de Vries R.P."/>
            <person name="Riley R."/>
            <person name="Wiebenga A."/>
            <person name="Aguilar-Osorio G."/>
            <person name="Amillis S."/>
            <person name="Uchima C.A."/>
            <person name="Anderluh G."/>
            <person name="Asadollahi M."/>
            <person name="Askin M."/>
            <person name="Barry K."/>
            <person name="Battaglia E."/>
            <person name="Bayram O."/>
            <person name="Benocci T."/>
            <person name="Braus-Stromeyer S.A."/>
            <person name="Caldana C."/>
            <person name="Canovas D."/>
            <person name="Cerqueira G.C."/>
            <person name="Chen F."/>
            <person name="Chen W."/>
            <person name="Choi C."/>
            <person name="Clum A."/>
            <person name="Dos Santos R.A."/>
            <person name="Damasio A.R."/>
            <person name="Diallinas G."/>
            <person name="Emri T."/>
            <person name="Fekete E."/>
            <person name="Flipphi M."/>
            <person name="Freyberg S."/>
            <person name="Gallo A."/>
            <person name="Gournas C."/>
            <person name="Habgood R."/>
            <person name="Hainaut M."/>
            <person name="Harispe M.L."/>
            <person name="Henrissat B."/>
            <person name="Hilden K.S."/>
            <person name="Hope R."/>
            <person name="Hossain A."/>
            <person name="Karabika E."/>
            <person name="Karaffa L."/>
            <person name="Karanyi Z."/>
            <person name="Krasevec N."/>
            <person name="Kuo A."/>
            <person name="Kusch H."/>
            <person name="LaButti K."/>
            <person name="Lagendijk E.L."/>
            <person name="Lapidus A."/>
            <person name="Levasseur A."/>
            <person name="Lindquist E."/>
            <person name="Lipzen A."/>
            <person name="Logrieco A.F."/>
            <person name="MacCabe A."/>
            <person name="Maekelae M.R."/>
            <person name="Malavazi I."/>
            <person name="Melin P."/>
            <person name="Meyer V."/>
            <person name="Mielnichuk N."/>
            <person name="Miskei M."/>
            <person name="Molnar A.P."/>
            <person name="Mule G."/>
            <person name="Ngan C.Y."/>
            <person name="Orejas M."/>
            <person name="Orosz E."/>
            <person name="Ouedraogo J.P."/>
            <person name="Overkamp K.M."/>
            <person name="Park H.-S."/>
            <person name="Perrone G."/>
            <person name="Piumi F."/>
            <person name="Punt P.J."/>
            <person name="Ram A.F."/>
            <person name="Ramon A."/>
            <person name="Rauscher S."/>
            <person name="Record E."/>
            <person name="Riano-Pachon D.M."/>
            <person name="Robert V."/>
            <person name="Roehrig J."/>
            <person name="Ruller R."/>
            <person name="Salamov A."/>
            <person name="Salih N.S."/>
            <person name="Samson R.A."/>
            <person name="Sandor E."/>
            <person name="Sanguinetti M."/>
            <person name="Schuetze T."/>
            <person name="Sepcic K."/>
            <person name="Shelest E."/>
            <person name="Sherlock G."/>
            <person name="Sophianopoulou V."/>
            <person name="Squina F.M."/>
            <person name="Sun H."/>
            <person name="Susca A."/>
            <person name="Todd R.B."/>
            <person name="Tsang A."/>
            <person name="Unkles S.E."/>
            <person name="van de Wiele N."/>
            <person name="van Rossen-Uffink D."/>
            <person name="Oliveira J.V."/>
            <person name="Vesth T.C."/>
            <person name="Visser J."/>
            <person name="Yu J.-H."/>
            <person name="Zhou M."/>
            <person name="Andersen M.R."/>
            <person name="Archer D.B."/>
            <person name="Baker S.E."/>
            <person name="Benoit I."/>
            <person name="Brakhage A.A."/>
            <person name="Braus G.H."/>
            <person name="Fischer R."/>
            <person name="Frisvad J.C."/>
            <person name="Goldman G.H."/>
            <person name="Houbraken J."/>
            <person name="Oakley B."/>
            <person name="Pocsi I."/>
            <person name="Scazzocchio C."/>
            <person name="Seiboth B."/>
            <person name="vanKuyk P.A."/>
            <person name="Wortman J."/>
            <person name="Dyer P.S."/>
            <person name="Grigoriev I.V."/>
        </authorList>
    </citation>
    <scope>NUCLEOTIDE SEQUENCE [LARGE SCALE GENOMIC DNA]</scope>
    <source>
        <strain evidence="12">DTO 134E9</strain>
    </source>
</reference>
<keyword evidence="4" id="KW-0808">Transferase</keyword>
<name>A0A1L9R989_ASPWE</name>
<dbReference type="Pfam" id="PF11051">
    <property type="entry name" value="Mannosyl_trans3"/>
    <property type="match status" value="1"/>
</dbReference>
<evidence type="ECO:0008006" key="13">
    <source>
        <dbReference type="Google" id="ProtNLM"/>
    </source>
</evidence>
<evidence type="ECO:0000313" key="11">
    <source>
        <dbReference type="EMBL" id="OJJ31448.1"/>
    </source>
</evidence>
<evidence type="ECO:0000256" key="6">
    <source>
        <dbReference type="ARBA" id="ARBA00022968"/>
    </source>
</evidence>
<dbReference type="EMBL" id="KV878216">
    <property type="protein sequence ID" value="OJJ31448.1"/>
    <property type="molecule type" value="Genomic_DNA"/>
</dbReference>
<comment type="similarity">
    <text evidence="2">Belongs to the MNN1/MNT family.</text>
</comment>
<keyword evidence="6" id="KW-0735">Signal-anchor</keyword>
<evidence type="ECO:0000256" key="10">
    <source>
        <dbReference type="SAM" id="MobiDB-lite"/>
    </source>
</evidence>
<evidence type="ECO:0000256" key="2">
    <source>
        <dbReference type="ARBA" id="ARBA00009105"/>
    </source>
</evidence>
<protein>
    <recommendedName>
        <fullName evidence="13">Alpha-1,3-mannosyltransferase</fullName>
    </recommendedName>
</protein>
<evidence type="ECO:0000256" key="1">
    <source>
        <dbReference type="ARBA" id="ARBA00004606"/>
    </source>
</evidence>
<comment type="subcellular location">
    <subcellularLocation>
        <location evidence="1">Membrane</location>
        <topology evidence="1">Single-pass type II membrane protein</topology>
    </subcellularLocation>
</comment>
<sequence>MSALIEPIKDTGEAKIRETGLRSRSFKELFEAWEKLHLVSHHGVSYIRNDIIQYLRAHADVAKGLRTNMAGIIHSYEAYRHFLAYFSEALFPWITPYFSDPMSMRAQYLNQSRGLVFSAGNRQAPYLLTSIQSLRRIGCTLPIEVMYLGDSDLSEDFREELEVLPDVVTRDLSRMVNDDGWTLAGWAGKPFSILYSSFREVIFIDADSLFFRNPEELFEYPSYQKTGALFFKDRLMLPQSKKDWLQQILPKPISQKVRETRMWTGESAHMQESGVVVVDKWKHFVALLMVARMNGPDRDGKKDQGLVGVYDMVYGDKETFWLGWELVGDLDYTFHAGDAAVMGSAQPEPQTVQPATGDQGASVASTKGNVPSTSPPKPPKHTICAPQLLHLDSNGRPLWFNGWLLPNKFSGDKYQKPGNFTSYIREPRDSRSSGSWELKQNNVCCMTSTSVLDLSRDEVDVLGMTVDIAKRVGAIN</sequence>
<evidence type="ECO:0000256" key="3">
    <source>
        <dbReference type="ARBA" id="ARBA00022676"/>
    </source>
</evidence>
<evidence type="ECO:0000313" key="12">
    <source>
        <dbReference type="Proteomes" id="UP000184383"/>
    </source>
</evidence>